<keyword evidence="2" id="KW-1185">Reference proteome</keyword>
<proteinExistence type="predicted"/>
<gene>
    <name evidence="1" type="ORF">GUJ93_ZPchr0006g40917</name>
</gene>
<reference evidence="1" key="2">
    <citation type="submission" date="2021-02" db="EMBL/GenBank/DDBJ databases">
        <authorList>
            <person name="Kimball J.A."/>
            <person name="Haas M.W."/>
            <person name="Macchietto M."/>
            <person name="Kono T."/>
            <person name="Duquette J."/>
            <person name="Shao M."/>
        </authorList>
    </citation>
    <scope>NUCLEOTIDE SEQUENCE</scope>
    <source>
        <tissue evidence="1">Fresh leaf tissue</tissue>
    </source>
</reference>
<accession>A0A8J5W4E4</accession>
<dbReference type="EMBL" id="JAAALK010000283">
    <property type="protein sequence ID" value="KAG8075529.1"/>
    <property type="molecule type" value="Genomic_DNA"/>
</dbReference>
<sequence>MYCCSCSCSGRFGCRHRARHTTHVAARLERLRFHRAKHSACTEFRHVPHVISTCAAAAGAVGPPCACACAGDISSRHTGQTAPSSLPDDVAPASSRRRCWAPSALAAAARADHNWWNLSLARGPASTSGHVGVPTSRATWHGRSDCLHTHASSSDRPRTRSSTKRMCLHGTAGSGHVHAGVVASVTVYTFPVAPSTKKSAPARCSSRSWCCSARMMRFATRRVAVSSATTAVTDSIRSIVSAVKDPLRRRPPM</sequence>
<organism evidence="1 2">
    <name type="scientific">Zizania palustris</name>
    <name type="common">Northern wild rice</name>
    <dbReference type="NCBI Taxonomy" id="103762"/>
    <lineage>
        <taxon>Eukaryota</taxon>
        <taxon>Viridiplantae</taxon>
        <taxon>Streptophyta</taxon>
        <taxon>Embryophyta</taxon>
        <taxon>Tracheophyta</taxon>
        <taxon>Spermatophyta</taxon>
        <taxon>Magnoliopsida</taxon>
        <taxon>Liliopsida</taxon>
        <taxon>Poales</taxon>
        <taxon>Poaceae</taxon>
        <taxon>BOP clade</taxon>
        <taxon>Oryzoideae</taxon>
        <taxon>Oryzeae</taxon>
        <taxon>Zizaniinae</taxon>
        <taxon>Zizania</taxon>
    </lineage>
</organism>
<name>A0A8J5W4E4_ZIZPA</name>
<reference evidence="1" key="1">
    <citation type="journal article" date="2021" name="bioRxiv">
        <title>Whole Genome Assembly and Annotation of Northern Wild Rice, Zizania palustris L., Supports a Whole Genome Duplication in the Zizania Genus.</title>
        <authorList>
            <person name="Haas M."/>
            <person name="Kono T."/>
            <person name="Macchietto M."/>
            <person name="Millas R."/>
            <person name="McGilp L."/>
            <person name="Shao M."/>
            <person name="Duquette J."/>
            <person name="Hirsch C.N."/>
            <person name="Kimball J."/>
        </authorList>
    </citation>
    <scope>NUCLEOTIDE SEQUENCE</scope>
    <source>
        <tissue evidence="1">Fresh leaf tissue</tissue>
    </source>
</reference>
<evidence type="ECO:0000313" key="1">
    <source>
        <dbReference type="EMBL" id="KAG8075529.1"/>
    </source>
</evidence>
<protein>
    <submittedName>
        <fullName evidence="1">Uncharacterized protein</fullName>
    </submittedName>
</protein>
<evidence type="ECO:0000313" key="2">
    <source>
        <dbReference type="Proteomes" id="UP000729402"/>
    </source>
</evidence>
<comment type="caution">
    <text evidence="1">The sequence shown here is derived from an EMBL/GenBank/DDBJ whole genome shotgun (WGS) entry which is preliminary data.</text>
</comment>
<dbReference type="Proteomes" id="UP000729402">
    <property type="component" value="Unassembled WGS sequence"/>
</dbReference>
<dbReference type="AlphaFoldDB" id="A0A8J5W4E4"/>